<evidence type="ECO:0000256" key="3">
    <source>
        <dbReference type="ARBA" id="ARBA00011875"/>
    </source>
</evidence>
<comment type="similarity">
    <text evidence="2 13">Belongs to the MICOS complex subunit Mic60 family.</text>
</comment>
<feature type="compositionally biased region" description="Basic and acidic residues" evidence="15">
    <location>
        <begin position="296"/>
        <end position="307"/>
    </location>
</feature>
<dbReference type="GO" id="GO:0061617">
    <property type="term" value="C:MICOS complex"/>
    <property type="evidence" value="ECO:0007669"/>
    <property type="project" value="TreeGrafter"/>
</dbReference>
<evidence type="ECO:0000256" key="1">
    <source>
        <dbReference type="ARBA" id="ARBA00004434"/>
    </source>
</evidence>
<proteinExistence type="inferred from homology"/>
<keyword evidence="17" id="KW-1185">Reference proteome</keyword>
<dbReference type="Proteomes" id="UP000799429">
    <property type="component" value="Unassembled WGS sequence"/>
</dbReference>
<comment type="caution">
    <text evidence="16">The sequence shown here is derived from an EMBL/GenBank/DDBJ whole genome shotgun (WGS) entry which is preliminary data.</text>
</comment>
<evidence type="ECO:0000256" key="9">
    <source>
        <dbReference type="ARBA" id="ARBA00023054"/>
    </source>
</evidence>
<feature type="region of interest" description="Disordered" evidence="15">
    <location>
        <begin position="193"/>
        <end position="317"/>
    </location>
</feature>
<keyword evidence="7" id="KW-0809">Transit peptide</keyword>
<dbReference type="PANTHER" id="PTHR15415:SF7">
    <property type="entry name" value="MICOS COMPLEX SUBUNIT MIC60"/>
    <property type="match status" value="1"/>
</dbReference>
<evidence type="ECO:0000256" key="15">
    <source>
        <dbReference type="SAM" id="MobiDB-lite"/>
    </source>
</evidence>
<keyword evidence="9 14" id="KW-0175">Coiled coil</keyword>
<feature type="compositionally biased region" description="Basic and acidic residues" evidence="15">
    <location>
        <begin position="268"/>
        <end position="285"/>
    </location>
</feature>
<evidence type="ECO:0000256" key="4">
    <source>
        <dbReference type="ARBA" id="ARBA00018116"/>
    </source>
</evidence>
<evidence type="ECO:0000256" key="13">
    <source>
        <dbReference type="RuleBase" id="RU363000"/>
    </source>
</evidence>
<dbReference type="InterPro" id="IPR019133">
    <property type="entry name" value="MIC60"/>
</dbReference>
<feature type="compositionally biased region" description="Polar residues" evidence="15">
    <location>
        <begin position="62"/>
        <end position="73"/>
    </location>
</feature>
<keyword evidence="10 13" id="KW-0496">Mitochondrion</keyword>
<keyword evidence="8 13" id="KW-1133">Transmembrane helix</keyword>
<keyword evidence="5 13" id="KW-0812">Transmembrane</keyword>
<dbReference type="AlphaFoldDB" id="A0A9P4VT24"/>
<evidence type="ECO:0000256" key="7">
    <source>
        <dbReference type="ARBA" id="ARBA00022946"/>
    </source>
</evidence>
<dbReference type="Pfam" id="PF09731">
    <property type="entry name" value="Mitofilin"/>
    <property type="match status" value="1"/>
</dbReference>
<feature type="compositionally biased region" description="Basic and acidic residues" evidence="15">
    <location>
        <begin position="32"/>
        <end position="41"/>
    </location>
</feature>
<feature type="compositionally biased region" description="Basic and acidic residues" evidence="15">
    <location>
        <begin position="198"/>
        <end position="207"/>
    </location>
</feature>
<evidence type="ECO:0000256" key="8">
    <source>
        <dbReference type="ARBA" id="ARBA00022989"/>
    </source>
</evidence>
<comment type="function">
    <text evidence="12">Component of the MICOS complex, a large protein complex of the mitochondrial inner membrane that plays crucial roles in the maintenance of crista junctions, inner membrane architecture, and formation of contact sites to the outer membrane. Plays a role in keeping cristae membranes connected to the inner boundary membrane. Also promotes protein import via the mitochondrial intermembrane space assembly (MIA) pathway.</text>
</comment>
<evidence type="ECO:0000256" key="5">
    <source>
        <dbReference type="ARBA" id="ARBA00022692"/>
    </source>
</evidence>
<dbReference type="GO" id="GO:0042407">
    <property type="term" value="P:cristae formation"/>
    <property type="evidence" value="ECO:0007669"/>
    <property type="project" value="TreeGrafter"/>
</dbReference>
<evidence type="ECO:0000256" key="6">
    <source>
        <dbReference type="ARBA" id="ARBA00022792"/>
    </source>
</evidence>
<feature type="transmembrane region" description="Helical" evidence="13">
    <location>
        <begin position="138"/>
        <end position="158"/>
    </location>
</feature>
<evidence type="ECO:0000256" key="14">
    <source>
        <dbReference type="SAM" id="Coils"/>
    </source>
</evidence>
<organism evidence="16 17">
    <name type="scientific">Patellaria atrata CBS 101060</name>
    <dbReference type="NCBI Taxonomy" id="1346257"/>
    <lineage>
        <taxon>Eukaryota</taxon>
        <taxon>Fungi</taxon>
        <taxon>Dikarya</taxon>
        <taxon>Ascomycota</taxon>
        <taxon>Pezizomycotina</taxon>
        <taxon>Dothideomycetes</taxon>
        <taxon>Dothideomycetes incertae sedis</taxon>
        <taxon>Patellariales</taxon>
        <taxon>Patellariaceae</taxon>
        <taxon>Patellaria</taxon>
    </lineage>
</organism>
<evidence type="ECO:0000256" key="12">
    <source>
        <dbReference type="ARBA" id="ARBA00025571"/>
    </source>
</evidence>
<keyword evidence="6 13" id="KW-0999">Mitochondrion inner membrane</keyword>
<feature type="region of interest" description="Disordered" evidence="15">
    <location>
        <begin position="30"/>
        <end position="130"/>
    </location>
</feature>
<keyword evidence="11 13" id="KW-0472">Membrane</keyword>
<evidence type="ECO:0000313" key="17">
    <source>
        <dbReference type="Proteomes" id="UP000799429"/>
    </source>
</evidence>
<evidence type="ECO:0000256" key="10">
    <source>
        <dbReference type="ARBA" id="ARBA00023128"/>
    </source>
</evidence>
<accession>A0A9P4VT24</accession>
<evidence type="ECO:0000256" key="11">
    <source>
        <dbReference type="ARBA" id="ARBA00023136"/>
    </source>
</evidence>
<sequence length="685" mass="75275">MLRAPLLRSRGIATGALKARTTSQWHPVQRRYLADGKRADETLIPGTGSSKAPNDIPPPPILQTSPVSPSNVPLENIPKSPPSPETTGSIASVPPKTSSPTPVPPTGTGTATVAPPAGNEPTPPSPIPKKKSRRFRTFLLTLLILSGLGYAGGVYYSLISDNFHDFFTEYIPYGEDAVAYFEDREFRKRFPSKPVTTKHHEQVKGENKVTIPSHSGLAPRVATSDRKTDLGAAAPHLSAVEEGKQKADTAAGDPKIAEPSKKITAVEQAKESAKPEEKSSSHELLPKSSLPQTETPKVEEKKVEEAKPAPPPAPLIDNLEIPQAEEPVVQDIVKVLNNIITVINADNASGKYSLTISQAKESLSKILTDVSALKSAAQKEAEDKIHNSHMEFDNAAKELVRRLEVEMKDQENHWREEYESEREKLAKSYQEKVAAEIEAANKIYEQKLKNQLLEQSIQLQRNFTDSIRDRVETERSGRLSKLSELQSEVEELERLTGEWNRIVDANLKTQYIHVAVEGVKSALEHADRPTPFIKELVALKEIASDDPVINAAIASIHPSAYQRGIPTTAQLIDRFRRVATEVRKASLLPEDAGVASHAASLLLSKVMFKKKGLPVGDDVESVLTRTEVLLEEGNLDDAAREMNSLTGWARTLSRDWVAECRKVLEVKQALDVIATEARLQSLLVD</sequence>
<protein>
    <recommendedName>
        <fullName evidence="4 13">MICOS complex subunit MIC60</fullName>
    </recommendedName>
    <alternativeName>
        <fullName evidence="13">Mitofilin</fullName>
    </alternativeName>
</protein>
<feature type="compositionally biased region" description="Low complexity" evidence="15">
    <location>
        <begin position="92"/>
        <end position="117"/>
    </location>
</feature>
<comment type="subcellular location">
    <subcellularLocation>
        <location evidence="1 13">Mitochondrion inner membrane</location>
        <topology evidence="1 13">Single-pass membrane protein</topology>
    </subcellularLocation>
</comment>
<reference evidence="16" key="1">
    <citation type="journal article" date="2020" name="Stud. Mycol.">
        <title>101 Dothideomycetes genomes: a test case for predicting lifestyles and emergence of pathogens.</title>
        <authorList>
            <person name="Haridas S."/>
            <person name="Albert R."/>
            <person name="Binder M."/>
            <person name="Bloem J."/>
            <person name="Labutti K."/>
            <person name="Salamov A."/>
            <person name="Andreopoulos B."/>
            <person name="Baker S."/>
            <person name="Barry K."/>
            <person name="Bills G."/>
            <person name="Bluhm B."/>
            <person name="Cannon C."/>
            <person name="Castanera R."/>
            <person name="Culley D."/>
            <person name="Daum C."/>
            <person name="Ezra D."/>
            <person name="Gonzalez J."/>
            <person name="Henrissat B."/>
            <person name="Kuo A."/>
            <person name="Liang C."/>
            <person name="Lipzen A."/>
            <person name="Lutzoni F."/>
            <person name="Magnuson J."/>
            <person name="Mondo S."/>
            <person name="Nolan M."/>
            <person name="Ohm R."/>
            <person name="Pangilinan J."/>
            <person name="Park H.-J."/>
            <person name="Ramirez L."/>
            <person name="Alfaro M."/>
            <person name="Sun H."/>
            <person name="Tritt A."/>
            <person name="Yoshinaga Y."/>
            <person name="Zwiers L.-H."/>
            <person name="Turgeon B."/>
            <person name="Goodwin S."/>
            <person name="Spatafora J."/>
            <person name="Crous P."/>
            <person name="Grigoriev I."/>
        </authorList>
    </citation>
    <scope>NUCLEOTIDE SEQUENCE</scope>
    <source>
        <strain evidence="16">CBS 101060</strain>
    </source>
</reference>
<dbReference type="EMBL" id="MU006093">
    <property type="protein sequence ID" value="KAF2840462.1"/>
    <property type="molecule type" value="Genomic_DNA"/>
</dbReference>
<name>A0A9P4VT24_9PEZI</name>
<feature type="coiled-coil region" evidence="14">
    <location>
        <begin position="415"/>
        <end position="454"/>
    </location>
</feature>
<dbReference type="OrthoDB" id="10261039at2759"/>
<evidence type="ECO:0000313" key="16">
    <source>
        <dbReference type="EMBL" id="KAF2840462.1"/>
    </source>
</evidence>
<dbReference type="PANTHER" id="PTHR15415">
    <property type="entry name" value="MITOFILIN"/>
    <property type="match status" value="1"/>
</dbReference>
<comment type="subunit">
    <text evidence="3 13">Component of the mitochondrial contact site and cristae organizing system (MICOS) complex.</text>
</comment>
<evidence type="ECO:0000256" key="2">
    <source>
        <dbReference type="ARBA" id="ARBA00010877"/>
    </source>
</evidence>
<gene>
    <name evidence="16" type="ORF">M501DRAFT_931535</name>
</gene>